<feature type="region of interest" description="Disordered" evidence="1">
    <location>
        <begin position="82"/>
        <end position="105"/>
    </location>
</feature>
<name>A0A060H1A5_XYLFS</name>
<organism evidence="3 4">
    <name type="scientific">Xylella fastidiosa subsp. sandyi Ann-1</name>
    <dbReference type="NCBI Taxonomy" id="155920"/>
    <lineage>
        <taxon>Bacteria</taxon>
        <taxon>Pseudomonadati</taxon>
        <taxon>Pseudomonadota</taxon>
        <taxon>Gammaproteobacteria</taxon>
        <taxon>Lysobacterales</taxon>
        <taxon>Lysobacteraceae</taxon>
        <taxon>Xylella</taxon>
    </lineage>
</organism>
<evidence type="ECO:0008006" key="5">
    <source>
        <dbReference type="Google" id="ProtNLM"/>
    </source>
</evidence>
<feature type="compositionally biased region" description="Basic and acidic residues" evidence="1">
    <location>
        <begin position="91"/>
        <end position="105"/>
    </location>
</feature>
<dbReference type="Proteomes" id="UP000027215">
    <property type="component" value="Chromosome"/>
</dbReference>
<evidence type="ECO:0000313" key="4">
    <source>
        <dbReference type="Proteomes" id="UP000027215"/>
    </source>
</evidence>
<reference evidence="3 4" key="1">
    <citation type="submission" date="2013-08" db="EMBL/GenBank/DDBJ databases">
        <authorList>
            <person name="Stouthamer R."/>
            <person name="Nunney L."/>
        </authorList>
    </citation>
    <scope>NUCLEOTIDE SEQUENCE [LARGE SCALE GENOMIC DNA]</scope>
    <source>
        <strain evidence="4">ann-1</strain>
    </source>
</reference>
<dbReference type="PATRIC" id="fig|155920.8.peg.377"/>
<sequence length="226" mass="25695">MSIKKHYIYWNTILFVAVAAWPWSGNTQTSNSKAKKLYCWHQNGQRVCSDTLPAEAVNAAREEFNAKNGMLKGEVQRALNENERAATASEEAQRRAGQDAEETRKRADQIMLASFQTEDDLRQVFLKRIATIDNNLKTARYNATNLRQGLVNLLRNANERELAGQKVPEKLAADIEQRRQDLLSQQRLQTSFEQERATLSGEIEETLQRYRALKSSEANASPLAEP</sequence>
<feature type="transmembrane region" description="Helical" evidence="2">
    <location>
        <begin position="7"/>
        <end position="24"/>
    </location>
</feature>
<accession>A0A060H1A5</accession>
<evidence type="ECO:0000313" key="3">
    <source>
        <dbReference type="EMBL" id="AIC09298.1"/>
    </source>
</evidence>
<dbReference type="RefSeq" id="WP_020852680.1">
    <property type="nucleotide sequence ID" value="NZ_CP006696.1"/>
</dbReference>
<keyword evidence="2" id="KW-0472">Membrane</keyword>
<evidence type="ECO:0000256" key="2">
    <source>
        <dbReference type="SAM" id="Phobius"/>
    </source>
</evidence>
<keyword evidence="2" id="KW-1133">Transmembrane helix</keyword>
<dbReference type="HOGENOM" id="CLU_1229517_0_0_6"/>
<gene>
    <name evidence="3" type="ORF">D934_01585</name>
</gene>
<dbReference type="EMBL" id="CP006696">
    <property type="protein sequence ID" value="AIC09298.1"/>
    <property type="molecule type" value="Genomic_DNA"/>
</dbReference>
<keyword evidence="2" id="KW-0812">Transmembrane</keyword>
<dbReference type="KEGG" id="xfs:D934_01585"/>
<protein>
    <recommendedName>
        <fullName evidence="5">DUF4124 domain-containing protein</fullName>
    </recommendedName>
</protein>
<proteinExistence type="predicted"/>
<dbReference type="AlphaFoldDB" id="A0A060H1A5"/>
<evidence type="ECO:0000256" key="1">
    <source>
        <dbReference type="SAM" id="MobiDB-lite"/>
    </source>
</evidence>